<feature type="region of interest" description="Disordered" evidence="1">
    <location>
        <begin position="28"/>
        <end position="50"/>
    </location>
</feature>
<dbReference type="EMBL" id="BSYA01000086">
    <property type="protein sequence ID" value="GMG31540.1"/>
    <property type="molecule type" value="Genomic_DNA"/>
</dbReference>
<feature type="compositionally biased region" description="Basic and acidic residues" evidence="1">
    <location>
        <begin position="32"/>
        <end position="43"/>
    </location>
</feature>
<sequence length="130" mass="14774">METYYEPPSRLCDLQDLVQLYHLAPADHKRKRSDESDHNDQKKLATNTDNHGIVEDAQNTHYIENAQDAHHICTLTNPSILVINVQTDIYTSTKWVFGFNAMGNDVITRFAPLLQLNPQTLSATKVTNHS</sequence>
<proteinExistence type="predicted"/>
<organism evidence="2 3">
    <name type="scientific">Aspergillus oryzae</name>
    <name type="common">Yellow koji mold</name>
    <dbReference type="NCBI Taxonomy" id="5062"/>
    <lineage>
        <taxon>Eukaryota</taxon>
        <taxon>Fungi</taxon>
        <taxon>Dikarya</taxon>
        <taxon>Ascomycota</taxon>
        <taxon>Pezizomycotina</taxon>
        <taxon>Eurotiomycetes</taxon>
        <taxon>Eurotiomycetidae</taxon>
        <taxon>Eurotiales</taxon>
        <taxon>Aspergillaceae</taxon>
        <taxon>Aspergillus</taxon>
        <taxon>Aspergillus subgen. Circumdati</taxon>
    </lineage>
</organism>
<evidence type="ECO:0000313" key="2">
    <source>
        <dbReference type="EMBL" id="GMG31540.1"/>
    </source>
</evidence>
<dbReference type="AlphaFoldDB" id="A0AAN4YL27"/>
<protein>
    <submittedName>
        <fullName evidence="2">Unnamed protein product</fullName>
    </submittedName>
</protein>
<comment type="caution">
    <text evidence="2">The sequence shown here is derived from an EMBL/GenBank/DDBJ whole genome shotgun (WGS) entry which is preliminary data.</text>
</comment>
<evidence type="ECO:0000313" key="3">
    <source>
        <dbReference type="Proteomes" id="UP001165205"/>
    </source>
</evidence>
<dbReference type="Proteomes" id="UP001165205">
    <property type="component" value="Unassembled WGS sequence"/>
</dbReference>
<name>A0AAN4YL27_ASPOZ</name>
<gene>
    <name evidence="2" type="ORF">Aory04_000741500</name>
</gene>
<evidence type="ECO:0000256" key="1">
    <source>
        <dbReference type="SAM" id="MobiDB-lite"/>
    </source>
</evidence>
<reference evidence="2" key="1">
    <citation type="submission" date="2023-04" db="EMBL/GenBank/DDBJ databases">
        <title>Aspergillus oryzae NBRC 4228.</title>
        <authorList>
            <person name="Ichikawa N."/>
            <person name="Sato H."/>
            <person name="Tonouchi N."/>
        </authorList>
    </citation>
    <scope>NUCLEOTIDE SEQUENCE</scope>
    <source>
        <strain evidence="2">NBRC 4228</strain>
    </source>
</reference>
<accession>A0AAN4YL27</accession>